<evidence type="ECO:0000259" key="1">
    <source>
        <dbReference type="Pfam" id="PF01261"/>
    </source>
</evidence>
<dbReference type="Gene3D" id="3.20.20.150">
    <property type="entry name" value="Divalent-metal-dependent TIM barrel enzymes"/>
    <property type="match status" value="1"/>
</dbReference>
<sequence length="299" mass="33560">MSVKLGIAPIAWSNDDMPELGGDTTLEQCLSEASDAGYFGIESGGKFPKSSNELLPLLNKFNLKLCSGWHGAHLLKNSVKDEMSEIRQQLDLLKGCKAPCIAFAEVTDTIQGDRTKPLSQRPQMDNDDWKNFCEKITEMGKRLEDEGVPLAYHHHMGTVIQTQEDTSRLIENTGNSVKLLIDTGHMLFAEGDHLKVAKDFNERLIHVHCKDTREKALKKSLKEDLSFINAFLEGIFTVPGDGCIDYKPFFGVLKKFKYSGWLVVEAEQDPKKANPFEYAKKGFEYVSKTLKDCEFSVST</sequence>
<dbReference type="AlphaFoldDB" id="B3T181"/>
<dbReference type="PANTHER" id="PTHR12110">
    <property type="entry name" value="HYDROXYPYRUVATE ISOMERASE"/>
    <property type="match status" value="1"/>
</dbReference>
<dbReference type="EMBL" id="EU016573">
    <property type="protein sequence ID" value="ABZ06340.1"/>
    <property type="molecule type" value="Genomic_DNA"/>
</dbReference>
<dbReference type="InterPro" id="IPR036237">
    <property type="entry name" value="Xyl_isomerase-like_sf"/>
</dbReference>
<protein>
    <submittedName>
        <fullName evidence="2">Putative myo-inositol catabolism protein N-terminal domain</fullName>
    </submittedName>
</protein>
<accession>B3T181</accession>
<dbReference type="SUPFAM" id="SSF51658">
    <property type="entry name" value="Xylose isomerase-like"/>
    <property type="match status" value="1"/>
</dbReference>
<dbReference type="InterPro" id="IPR013022">
    <property type="entry name" value="Xyl_isomerase-like_TIM-brl"/>
</dbReference>
<gene>
    <name evidence="2" type="ORF">ALOHA_HF4000009A22ctg1g7</name>
</gene>
<dbReference type="NCBIfam" id="TIGR04379">
    <property type="entry name" value="myo_inos_iolE"/>
    <property type="match status" value="1"/>
</dbReference>
<dbReference type="Pfam" id="PF01261">
    <property type="entry name" value="AP_endonuc_2"/>
    <property type="match status" value="1"/>
</dbReference>
<name>B3T181_9ZZZZ</name>
<reference evidence="2" key="1">
    <citation type="journal article" date="2008" name="ISME J.">
        <title>Genomic patterns of recombination, clonal divergence and environment in marine microbial populations.</title>
        <authorList>
            <person name="Konstantinidis K.T."/>
            <person name="Delong E.F."/>
        </authorList>
    </citation>
    <scope>NUCLEOTIDE SEQUENCE</scope>
</reference>
<dbReference type="InterPro" id="IPR030823">
    <property type="entry name" value="IolE/MocC"/>
</dbReference>
<dbReference type="InterPro" id="IPR050312">
    <property type="entry name" value="IolE/XylAMocC-like"/>
</dbReference>
<feature type="domain" description="Xylose isomerase-like TIM barrel" evidence="1">
    <location>
        <begin position="31"/>
        <end position="285"/>
    </location>
</feature>
<evidence type="ECO:0000313" key="2">
    <source>
        <dbReference type="EMBL" id="ABZ06340.1"/>
    </source>
</evidence>
<organism evidence="2">
    <name type="scientific">uncultured marine microorganism HF4000_009A22</name>
    <dbReference type="NCBI Taxonomy" id="455514"/>
    <lineage>
        <taxon>unclassified sequences</taxon>
        <taxon>environmental samples</taxon>
    </lineage>
</organism>
<dbReference type="PANTHER" id="PTHR12110:SF41">
    <property type="entry name" value="INOSOSE DEHYDRATASE"/>
    <property type="match status" value="1"/>
</dbReference>
<proteinExistence type="predicted"/>